<dbReference type="EMBL" id="CAMXCT020000236">
    <property type="protein sequence ID" value="CAL1129374.1"/>
    <property type="molecule type" value="Genomic_DNA"/>
</dbReference>
<feature type="region of interest" description="Disordered" evidence="1">
    <location>
        <begin position="567"/>
        <end position="701"/>
    </location>
</feature>
<feature type="compositionally biased region" description="Basic and acidic residues" evidence="1">
    <location>
        <begin position="623"/>
        <end position="635"/>
    </location>
</feature>
<evidence type="ECO:0000256" key="1">
    <source>
        <dbReference type="SAM" id="MobiDB-lite"/>
    </source>
</evidence>
<dbReference type="OrthoDB" id="421031at2759"/>
<evidence type="ECO:0000313" key="3">
    <source>
        <dbReference type="EMBL" id="CAL1129374.1"/>
    </source>
</evidence>
<dbReference type="EMBL" id="CAMXCT010000236">
    <property type="protein sequence ID" value="CAI3975999.1"/>
    <property type="molecule type" value="Genomic_DNA"/>
</dbReference>
<reference evidence="2" key="1">
    <citation type="submission" date="2022-10" db="EMBL/GenBank/DDBJ databases">
        <authorList>
            <person name="Chen Y."/>
            <person name="Dougan E. K."/>
            <person name="Chan C."/>
            <person name="Rhodes N."/>
            <person name="Thang M."/>
        </authorList>
    </citation>
    <scope>NUCLEOTIDE SEQUENCE</scope>
</reference>
<evidence type="ECO:0000313" key="2">
    <source>
        <dbReference type="EMBL" id="CAI3975999.1"/>
    </source>
</evidence>
<feature type="compositionally biased region" description="Basic residues" evidence="1">
    <location>
        <begin position="657"/>
        <end position="675"/>
    </location>
</feature>
<evidence type="ECO:0000313" key="5">
    <source>
        <dbReference type="Proteomes" id="UP001152797"/>
    </source>
</evidence>
<dbReference type="Proteomes" id="UP001152797">
    <property type="component" value="Unassembled WGS sequence"/>
</dbReference>
<feature type="region of interest" description="Disordered" evidence="1">
    <location>
        <begin position="431"/>
        <end position="470"/>
    </location>
</feature>
<feature type="region of interest" description="Disordered" evidence="1">
    <location>
        <begin position="311"/>
        <end position="334"/>
    </location>
</feature>
<dbReference type="AlphaFoldDB" id="A0A9P1BME0"/>
<keyword evidence="5" id="KW-1185">Reference proteome</keyword>
<gene>
    <name evidence="2" type="ORF">C1SCF055_LOCUS4259</name>
</gene>
<name>A0A9P1BME0_9DINO</name>
<accession>A0A9P1BME0</accession>
<reference evidence="3" key="2">
    <citation type="submission" date="2024-04" db="EMBL/GenBank/DDBJ databases">
        <authorList>
            <person name="Chen Y."/>
            <person name="Shah S."/>
            <person name="Dougan E. K."/>
            <person name="Thang M."/>
            <person name="Chan C."/>
        </authorList>
    </citation>
    <scope>NUCLEOTIDE SEQUENCE [LARGE SCALE GENOMIC DNA]</scope>
</reference>
<comment type="caution">
    <text evidence="2">The sequence shown here is derived from an EMBL/GenBank/DDBJ whole genome shotgun (WGS) entry which is preliminary data.</text>
</comment>
<sequence>MDSSTNFSDMCGAIEKSWQSCSAHASALGDDINSVSPITENMLEKSWKENLKRGITWAGSLQQFDRESQRFARPALADEFPKKVHYQSFCGAFCRSSHSMKLVRMFQSLLDEFSDVVRSMGSVAEASKEHILLQFTVQTGFDQKDFFAWMVAPSATSGIQQAQQIFVLCNFAGFTDEDVDKFYLDLYTLPKVESTSDFSPIGCRVGPLHQLVSDEFARYILEHGGGMDGMDFNNPDLWPQQVVINKLVFENVSLSRVLVTSKCPVFEPRVVMLDPKETDEVDEQEAIAGEEQQTPIAEAVCDDLMSMVMETSSAEPTAKKRGRKPKEKSESSAQFRKRYLEKALNQQEENPTLPAETELGIDQPVFQQLVNLLGDETLVYSLDEAAAKDLIAAFDMCSEQENHLPADATFDLQAEDDAAISEEIFTDADASSANASDNVGTSHQSVGSAAASSSSVPVSEPVAQSSGGCSTHESVLKTLSDGTVLKLLQFKELRQRNCAYEVRRFYPNGISTLVGRLHLMSQSRNESYKTSSLAACLELQESLPGDSFLLELSAMASQDSQSTLVMGASPPKTPMKSVKVTPGSPMKVLPTSASPKAQVSPKVKPASSTLKVMKKPAASMKVKKSEKSKKSEKTKKSGAATKSSLEKGEKKPAARGSLKKPAARASQKKPSKRKSLSVSSDRESDISGDTPVLLGVEPRTPEEARRQLQAELYSEYVQERDHDMAFGYQSFTFRRWLRAHADDFDVIRLRRMGARIFDDIDDGNK</sequence>
<dbReference type="EMBL" id="CAMXCT030000236">
    <property type="protein sequence ID" value="CAL4763311.1"/>
    <property type="molecule type" value="Genomic_DNA"/>
</dbReference>
<protein>
    <submittedName>
        <fullName evidence="4">HMG box domain-containing protein</fullName>
    </submittedName>
</protein>
<proteinExistence type="predicted"/>
<evidence type="ECO:0000313" key="4">
    <source>
        <dbReference type="EMBL" id="CAL4763311.1"/>
    </source>
</evidence>
<organism evidence="2">
    <name type="scientific">Cladocopium goreaui</name>
    <dbReference type="NCBI Taxonomy" id="2562237"/>
    <lineage>
        <taxon>Eukaryota</taxon>
        <taxon>Sar</taxon>
        <taxon>Alveolata</taxon>
        <taxon>Dinophyceae</taxon>
        <taxon>Suessiales</taxon>
        <taxon>Symbiodiniaceae</taxon>
        <taxon>Cladocopium</taxon>
    </lineage>
</organism>
<feature type="compositionally biased region" description="Low complexity" evidence="1">
    <location>
        <begin position="431"/>
        <end position="466"/>
    </location>
</feature>